<sequence length="216" mass="24038">MFSNRNAAMATPLLKDAGRRKAEDVGPRSWRVGLWEQCLLFPENFAMACCCPCARVAQSAARAKLKPELGYGGWLLVVSLATLIVFNPFLWPWCSGAWPLYVTHSYTIQVWLPWCATWYLAIPAYVGVCCWVRTLIRRKYGIDGGPFTPVVDCIEHTFVSPCAIAQEGIEVDLAERGEVIVAMCMDERDDKAGVVGSDLCQACCREGDGDEFQEEN</sequence>
<evidence type="ECO:0000256" key="1">
    <source>
        <dbReference type="SAM" id="Phobius"/>
    </source>
</evidence>
<evidence type="ECO:0000313" key="3">
    <source>
        <dbReference type="Proteomes" id="UP001230188"/>
    </source>
</evidence>
<dbReference type="PANTHER" id="PTHR15907">
    <property type="entry name" value="DUF614 FAMILY PROTEIN-RELATED"/>
    <property type="match status" value="1"/>
</dbReference>
<keyword evidence="1" id="KW-1133">Transmembrane helix</keyword>
<dbReference type="EMBL" id="JAQMWT010000055">
    <property type="protein sequence ID" value="KAJ8612242.1"/>
    <property type="molecule type" value="Genomic_DNA"/>
</dbReference>
<dbReference type="AlphaFoldDB" id="A0AAD7XMM3"/>
<evidence type="ECO:0000313" key="2">
    <source>
        <dbReference type="EMBL" id="KAJ8612242.1"/>
    </source>
</evidence>
<dbReference type="Pfam" id="PF04749">
    <property type="entry name" value="PLAC8"/>
    <property type="match status" value="1"/>
</dbReference>
<gene>
    <name evidence="2" type="ORF">CTAYLR_002882</name>
</gene>
<keyword evidence="1" id="KW-0472">Membrane</keyword>
<comment type="caution">
    <text evidence="2">The sequence shown here is derived from an EMBL/GenBank/DDBJ whole genome shotgun (WGS) entry which is preliminary data.</text>
</comment>
<keyword evidence="1" id="KW-0812">Transmembrane</keyword>
<feature type="transmembrane region" description="Helical" evidence="1">
    <location>
        <begin position="71"/>
        <end position="91"/>
    </location>
</feature>
<accession>A0AAD7XMM3</accession>
<keyword evidence="3" id="KW-1185">Reference proteome</keyword>
<dbReference type="NCBIfam" id="TIGR01571">
    <property type="entry name" value="A_thal_Cys_rich"/>
    <property type="match status" value="1"/>
</dbReference>
<dbReference type="Proteomes" id="UP001230188">
    <property type="component" value="Unassembled WGS sequence"/>
</dbReference>
<name>A0AAD7XMM3_9STRA</name>
<proteinExistence type="predicted"/>
<protein>
    <submittedName>
        <fullName evidence="2">Uncharacterized protein</fullName>
    </submittedName>
</protein>
<reference evidence="2" key="1">
    <citation type="submission" date="2023-01" db="EMBL/GenBank/DDBJ databases">
        <title>Metagenome sequencing of chrysophaentin producing Chrysophaeum taylorii.</title>
        <authorList>
            <person name="Davison J."/>
            <person name="Bewley C."/>
        </authorList>
    </citation>
    <scope>NUCLEOTIDE SEQUENCE</scope>
    <source>
        <strain evidence="2">NIES-1699</strain>
    </source>
</reference>
<organism evidence="2 3">
    <name type="scientific">Chrysophaeum taylorii</name>
    <dbReference type="NCBI Taxonomy" id="2483200"/>
    <lineage>
        <taxon>Eukaryota</taxon>
        <taxon>Sar</taxon>
        <taxon>Stramenopiles</taxon>
        <taxon>Ochrophyta</taxon>
        <taxon>Pelagophyceae</taxon>
        <taxon>Pelagomonadales</taxon>
        <taxon>Pelagomonadaceae</taxon>
        <taxon>Chrysophaeum</taxon>
    </lineage>
</organism>
<dbReference type="InterPro" id="IPR006461">
    <property type="entry name" value="PLAC_motif_containing"/>
</dbReference>
<feature type="transmembrane region" description="Helical" evidence="1">
    <location>
        <begin position="111"/>
        <end position="132"/>
    </location>
</feature>